<evidence type="ECO:0000256" key="10">
    <source>
        <dbReference type="RuleBase" id="RU365097"/>
    </source>
</evidence>
<evidence type="ECO:0000256" key="6">
    <source>
        <dbReference type="ARBA" id="ARBA00022692"/>
    </source>
</evidence>
<dbReference type="InterPro" id="IPR035906">
    <property type="entry name" value="MetI-like_sf"/>
</dbReference>
<protein>
    <recommendedName>
        <fullName evidence="10">Molybdenum transport system permease</fullName>
    </recommendedName>
</protein>
<feature type="transmembrane region" description="Helical" evidence="9">
    <location>
        <begin position="12"/>
        <end position="35"/>
    </location>
</feature>
<reference evidence="12 13" key="1">
    <citation type="submission" date="2017-01" db="EMBL/GenBank/DDBJ databases">
        <title>Genome analysis of Paenibacillus selenitrireducens ES3-24.</title>
        <authorList>
            <person name="Xu D."/>
            <person name="Yao R."/>
            <person name="Zheng S."/>
        </authorList>
    </citation>
    <scope>NUCLEOTIDE SEQUENCE [LARGE SCALE GENOMIC DNA]</scope>
    <source>
        <strain evidence="12 13">ES3-24</strain>
    </source>
</reference>
<dbReference type="EMBL" id="MSZX01000001">
    <property type="protein sequence ID" value="OPA81188.1"/>
    <property type="molecule type" value="Genomic_DNA"/>
</dbReference>
<evidence type="ECO:0000313" key="12">
    <source>
        <dbReference type="EMBL" id="OPA81188.1"/>
    </source>
</evidence>
<dbReference type="OrthoDB" id="9795403at2"/>
<keyword evidence="7 9" id="KW-1133">Transmembrane helix</keyword>
<keyword evidence="5 10" id="KW-0500">Molybdenum</keyword>
<dbReference type="CDD" id="cd06261">
    <property type="entry name" value="TM_PBP2"/>
    <property type="match status" value="1"/>
</dbReference>
<dbReference type="PANTHER" id="PTHR30183:SF3">
    <property type="entry name" value="MOLYBDENUM TRANSPORT SYSTEM PERMEASE PROTEIN MODB"/>
    <property type="match status" value="1"/>
</dbReference>
<proteinExistence type="inferred from homology"/>
<keyword evidence="6 9" id="KW-0812">Transmembrane</keyword>
<dbReference type="Gene3D" id="1.10.3720.10">
    <property type="entry name" value="MetI-like"/>
    <property type="match status" value="1"/>
</dbReference>
<sequence length="224" mass="24837">MISVPMKEFFDPILLSLKVSLIASILVFIVAVLIARFMSRASFRGKTLLETLFMLPLVLPPTVVGFILLVIFGRKSWVGRSIEWLFGQPLVFTWYAAVIASVIVSFPLIYQTVKVGFQSIDRAIEDAGRSYGANEWQVFRWITLPLAFPSLISGFILGFARGLGEFGATLMLAGNIPGKTQTLPTAIYLAVDSGNNVLAWLWSICIILISFLMLMVANRKITNL</sequence>
<dbReference type="PANTHER" id="PTHR30183">
    <property type="entry name" value="MOLYBDENUM TRANSPORT SYSTEM PERMEASE PROTEIN MODB"/>
    <property type="match status" value="1"/>
</dbReference>
<dbReference type="SUPFAM" id="SSF161098">
    <property type="entry name" value="MetI-like"/>
    <property type="match status" value="1"/>
</dbReference>
<evidence type="ECO:0000313" key="13">
    <source>
        <dbReference type="Proteomes" id="UP000190188"/>
    </source>
</evidence>
<evidence type="ECO:0000256" key="9">
    <source>
        <dbReference type="RuleBase" id="RU363032"/>
    </source>
</evidence>
<feature type="transmembrane region" description="Helical" evidence="9">
    <location>
        <begin position="138"/>
        <end position="160"/>
    </location>
</feature>
<keyword evidence="3 9" id="KW-0813">Transport</keyword>
<dbReference type="NCBIfam" id="TIGR02141">
    <property type="entry name" value="modB_ABC"/>
    <property type="match status" value="1"/>
</dbReference>
<dbReference type="GO" id="GO:0015098">
    <property type="term" value="F:molybdate ion transmembrane transporter activity"/>
    <property type="evidence" value="ECO:0007669"/>
    <property type="project" value="UniProtKB-UniRule"/>
</dbReference>
<feature type="transmembrane region" description="Helical" evidence="9">
    <location>
        <begin position="197"/>
        <end position="217"/>
    </location>
</feature>
<comment type="subcellular location">
    <subcellularLocation>
        <location evidence="1 9">Cell membrane</location>
        <topology evidence="1 9">Multi-pass membrane protein</topology>
    </subcellularLocation>
</comment>
<keyword evidence="13" id="KW-1185">Reference proteome</keyword>
<feature type="transmembrane region" description="Helical" evidence="9">
    <location>
        <begin position="92"/>
        <end position="110"/>
    </location>
</feature>
<gene>
    <name evidence="12" type="ORF">BVG16_02340</name>
</gene>
<dbReference type="GO" id="GO:0005886">
    <property type="term" value="C:plasma membrane"/>
    <property type="evidence" value="ECO:0007669"/>
    <property type="project" value="UniProtKB-SubCell"/>
</dbReference>
<feature type="domain" description="ABC transmembrane type-1" evidence="11">
    <location>
        <begin position="13"/>
        <end position="217"/>
    </location>
</feature>
<evidence type="ECO:0000259" key="11">
    <source>
        <dbReference type="PROSITE" id="PS50928"/>
    </source>
</evidence>
<dbReference type="AlphaFoldDB" id="A0A1T2XMY8"/>
<dbReference type="RefSeq" id="WP_078496917.1">
    <property type="nucleotide sequence ID" value="NZ_MSZX01000001.1"/>
</dbReference>
<evidence type="ECO:0000256" key="4">
    <source>
        <dbReference type="ARBA" id="ARBA00022475"/>
    </source>
</evidence>
<comment type="function">
    <text evidence="10">Part of the binding-protein-dependent transport system for molybdenum; probably responsible for the translocation of the substrate across the membrane.</text>
</comment>
<dbReference type="PROSITE" id="PS50928">
    <property type="entry name" value="ABC_TM1"/>
    <property type="match status" value="1"/>
</dbReference>
<accession>A0A1T2XMY8</accession>
<evidence type="ECO:0000256" key="8">
    <source>
        <dbReference type="ARBA" id="ARBA00023136"/>
    </source>
</evidence>
<comment type="caution">
    <text evidence="12">The sequence shown here is derived from an EMBL/GenBank/DDBJ whole genome shotgun (WGS) entry which is preliminary data.</text>
</comment>
<name>A0A1T2XMY8_9BACL</name>
<evidence type="ECO:0000256" key="5">
    <source>
        <dbReference type="ARBA" id="ARBA00022505"/>
    </source>
</evidence>
<evidence type="ECO:0000256" key="2">
    <source>
        <dbReference type="ARBA" id="ARBA00007069"/>
    </source>
</evidence>
<feature type="transmembrane region" description="Helical" evidence="9">
    <location>
        <begin position="47"/>
        <end position="72"/>
    </location>
</feature>
<keyword evidence="8 9" id="KW-0472">Membrane</keyword>
<dbReference type="InterPro" id="IPR011867">
    <property type="entry name" value="ModB_ABC"/>
</dbReference>
<organism evidence="12 13">
    <name type="scientific">Paenibacillus selenitireducens</name>
    <dbReference type="NCBI Taxonomy" id="1324314"/>
    <lineage>
        <taxon>Bacteria</taxon>
        <taxon>Bacillati</taxon>
        <taxon>Bacillota</taxon>
        <taxon>Bacilli</taxon>
        <taxon>Bacillales</taxon>
        <taxon>Paenibacillaceae</taxon>
        <taxon>Paenibacillus</taxon>
    </lineage>
</organism>
<dbReference type="STRING" id="1324314.BVG16_02340"/>
<evidence type="ECO:0000256" key="3">
    <source>
        <dbReference type="ARBA" id="ARBA00022448"/>
    </source>
</evidence>
<keyword evidence="4 10" id="KW-1003">Cell membrane</keyword>
<evidence type="ECO:0000256" key="7">
    <source>
        <dbReference type="ARBA" id="ARBA00022989"/>
    </source>
</evidence>
<comment type="similarity">
    <text evidence="2 10">Belongs to the binding-protein-dependent transport system permease family. CysTW subfamily.</text>
</comment>
<evidence type="ECO:0000256" key="1">
    <source>
        <dbReference type="ARBA" id="ARBA00004651"/>
    </source>
</evidence>
<dbReference type="Pfam" id="PF00528">
    <property type="entry name" value="BPD_transp_1"/>
    <property type="match status" value="1"/>
</dbReference>
<dbReference type="Proteomes" id="UP000190188">
    <property type="component" value="Unassembled WGS sequence"/>
</dbReference>
<dbReference type="InterPro" id="IPR000515">
    <property type="entry name" value="MetI-like"/>
</dbReference>